<sequence>MPTRDAHSGNHVGRTQAAAMLGISVSHLDLLYGERATNGFPERVDGTRWRADDIAAFQLPRDKARRAASAAVDRSGDPDELVNTTTVARMLGYQSVDSLQGRNRIWPLLLERVDDESLTPTGRKRRRWKRRTVWDIADSRTGQGAPHTGRPPATPHGHPDRSGDPDELVGTAEAARVLGYNHPTALPDDVLRQADEDTAGPKGRHRRKWKRATLWTILDRSEQRR</sequence>
<protein>
    <recommendedName>
        <fullName evidence="4">DNA-binding protein</fullName>
    </recommendedName>
</protein>
<proteinExistence type="predicted"/>
<name>A0ABW7SU73_9ACTN</name>
<gene>
    <name evidence="2" type="ORF">ACH4OY_28530</name>
</gene>
<dbReference type="RefSeq" id="WP_396684877.1">
    <property type="nucleotide sequence ID" value="NZ_JBIRPU010000030.1"/>
</dbReference>
<evidence type="ECO:0000256" key="1">
    <source>
        <dbReference type="SAM" id="MobiDB-lite"/>
    </source>
</evidence>
<keyword evidence="3" id="KW-1185">Reference proteome</keyword>
<dbReference type="EMBL" id="JBIRPU010000030">
    <property type="protein sequence ID" value="MFI0796600.1"/>
    <property type="molecule type" value="Genomic_DNA"/>
</dbReference>
<organism evidence="2 3">
    <name type="scientific">Micromonospora rubida</name>
    <dbReference type="NCBI Taxonomy" id="2697657"/>
    <lineage>
        <taxon>Bacteria</taxon>
        <taxon>Bacillati</taxon>
        <taxon>Actinomycetota</taxon>
        <taxon>Actinomycetes</taxon>
        <taxon>Micromonosporales</taxon>
        <taxon>Micromonosporaceae</taxon>
        <taxon>Micromonospora</taxon>
    </lineage>
</organism>
<evidence type="ECO:0000313" key="3">
    <source>
        <dbReference type="Proteomes" id="UP001611075"/>
    </source>
</evidence>
<reference evidence="2 3" key="1">
    <citation type="submission" date="2024-10" db="EMBL/GenBank/DDBJ databases">
        <title>The Natural Products Discovery Center: Release of the First 8490 Sequenced Strains for Exploring Actinobacteria Biosynthetic Diversity.</title>
        <authorList>
            <person name="Kalkreuter E."/>
            <person name="Kautsar S.A."/>
            <person name="Yang D."/>
            <person name="Bader C.D."/>
            <person name="Teijaro C.N."/>
            <person name="Fluegel L."/>
            <person name="Davis C.M."/>
            <person name="Simpson J.R."/>
            <person name="Lauterbach L."/>
            <person name="Steele A.D."/>
            <person name="Gui C."/>
            <person name="Meng S."/>
            <person name="Li G."/>
            <person name="Viehrig K."/>
            <person name="Ye F."/>
            <person name="Su P."/>
            <person name="Kiefer A.F."/>
            <person name="Nichols A."/>
            <person name="Cepeda A.J."/>
            <person name="Yan W."/>
            <person name="Fan B."/>
            <person name="Jiang Y."/>
            <person name="Adhikari A."/>
            <person name="Zheng C.-J."/>
            <person name="Schuster L."/>
            <person name="Cowan T.M."/>
            <person name="Smanski M.J."/>
            <person name="Chevrette M.G."/>
            <person name="De Carvalho L.P.S."/>
            <person name="Shen B."/>
        </authorList>
    </citation>
    <scope>NUCLEOTIDE SEQUENCE [LARGE SCALE GENOMIC DNA]</scope>
    <source>
        <strain evidence="2 3">NPDC021253</strain>
    </source>
</reference>
<evidence type="ECO:0008006" key="4">
    <source>
        <dbReference type="Google" id="ProtNLM"/>
    </source>
</evidence>
<evidence type="ECO:0000313" key="2">
    <source>
        <dbReference type="EMBL" id="MFI0796600.1"/>
    </source>
</evidence>
<comment type="caution">
    <text evidence="2">The sequence shown here is derived from an EMBL/GenBank/DDBJ whole genome shotgun (WGS) entry which is preliminary data.</text>
</comment>
<feature type="region of interest" description="Disordered" evidence="1">
    <location>
        <begin position="134"/>
        <end position="210"/>
    </location>
</feature>
<accession>A0ABW7SU73</accession>
<dbReference type="Proteomes" id="UP001611075">
    <property type="component" value="Unassembled WGS sequence"/>
</dbReference>